<evidence type="ECO:0000313" key="4">
    <source>
        <dbReference type="EMBL" id="KHS48740.1"/>
    </source>
</evidence>
<dbReference type="InterPro" id="IPR011765">
    <property type="entry name" value="Pept_M16_N"/>
</dbReference>
<feature type="domain" description="Peptidase M16 C-terminal" evidence="3">
    <location>
        <begin position="210"/>
        <end position="384"/>
    </location>
</feature>
<dbReference type="InterPro" id="IPR011249">
    <property type="entry name" value="Metalloenz_LuxS/M16"/>
</dbReference>
<dbReference type="SUPFAM" id="SSF63411">
    <property type="entry name" value="LuxS/MPP-like metallohydrolase"/>
    <property type="match status" value="4"/>
</dbReference>
<dbReference type="Gene3D" id="3.30.830.10">
    <property type="entry name" value="Metalloenzyme, LuxS/M16 peptidase-like"/>
    <property type="match status" value="4"/>
</dbReference>
<dbReference type="AlphaFoldDB" id="A0A0B9ADP5"/>
<dbReference type="InterPro" id="IPR007863">
    <property type="entry name" value="Peptidase_M16_C"/>
</dbReference>
<feature type="signal peptide" evidence="1">
    <location>
        <begin position="1"/>
        <end position="24"/>
    </location>
</feature>
<evidence type="ECO:0000259" key="3">
    <source>
        <dbReference type="Pfam" id="PF05193"/>
    </source>
</evidence>
<dbReference type="GO" id="GO:0046872">
    <property type="term" value="F:metal ion binding"/>
    <property type="evidence" value="ECO:0007669"/>
    <property type="project" value="InterPro"/>
</dbReference>
<dbReference type="Proteomes" id="UP000031338">
    <property type="component" value="Unassembled WGS sequence"/>
</dbReference>
<keyword evidence="5" id="KW-1185">Reference proteome</keyword>
<evidence type="ECO:0000256" key="1">
    <source>
        <dbReference type="SAM" id="SignalP"/>
    </source>
</evidence>
<dbReference type="PANTHER" id="PTHR11851:SF224">
    <property type="entry name" value="PROCESSING PROTEASE"/>
    <property type="match status" value="1"/>
</dbReference>
<feature type="domain" description="Peptidase M16 C-terminal" evidence="3">
    <location>
        <begin position="683"/>
        <end position="858"/>
    </location>
</feature>
<feature type="domain" description="Peptidase M16 N-terminal" evidence="2">
    <location>
        <begin position="54"/>
        <end position="182"/>
    </location>
</feature>
<feature type="domain" description="Peptidase M16 N-terminal" evidence="2">
    <location>
        <begin position="535"/>
        <end position="667"/>
    </location>
</feature>
<dbReference type="RefSeq" id="WP_039331706.1">
    <property type="nucleotide sequence ID" value="NZ_JRVC01000003.1"/>
</dbReference>
<dbReference type="InterPro" id="IPR050361">
    <property type="entry name" value="MPP/UQCRC_Complex"/>
</dbReference>
<proteinExistence type="predicted"/>
<reference evidence="4 5" key="1">
    <citation type="submission" date="2014-10" db="EMBL/GenBank/DDBJ databases">
        <title>Draft genome sequence of Novosphingobium subterraneum DSM 12447.</title>
        <authorList>
            <person name="Gan H.M."/>
            <person name="Gan H.Y."/>
            <person name="Savka M.A."/>
        </authorList>
    </citation>
    <scope>NUCLEOTIDE SEQUENCE [LARGE SCALE GENOMIC DNA]</scope>
    <source>
        <strain evidence="4 5">DSM 12447</strain>
    </source>
</reference>
<dbReference type="Pfam" id="PF00675">
    <property type="entry name" value="Peptidase_M16"/>
    <property type="match status" value="2"/>
</dbReference>
<dbReference type="STRING" id="48936.NJ75_00822"/>
<dbReference type="PANTHER" id="PTHR11851">
    <property type="entry name" value="METALLOPROTEASE"/>
    <property type="match status" value="1"/>
</dbReference>
<dbReference type="Pfam" id="PF05193">
    <property type="entry name" value="Peptidase_M16_C"/>
    <property type="match status" value="2"/>
</dbReference>
<feature type="chain" id="PRO_5002141435" evidence="1">
    <location>
        <begin position="25"/>
        <end position="952"/>
    </location>
</feature>
<evidence type="ECO:0000259" key="2">
    <source>
        <dbReference type="Pfam" id="PF00675"/>
    </source>
</evidence>
<organism evidence="4 5">
    <name type="scientific">Novosphingobium subterraneum</name>
    <dbReference type="NCBI Taxonomy" id="48936"/>
    <lineage>
        <taxon>Bacteria</taxon>
        <taxon>Pseudomonadati</taxon>
        <taxon>Pseudomonadota</taxon>
        <taxon>Alphaproteobacteria</taxon>
        <taxon>Sphingomonadales</taxon>
        <taxon>Sphingomonadaceae</taxon>
        <taxon>Novosphingobium</taxon>
    </lineage>
</organism>
<dbReference type="PATRIC" id="fig|48936.3.peg.831"/>
<protein>
    <submittedName>
        <fullName evidence="4">Peptidase M16-like protein</fullName>
    </submittedName>
</protein>
<evidence type="ECO:0000313" key="5">
    <source>
        <dbReference type="Proteomes" id="UP000031338"/>
    </source>
</evidence>
<keyword evidence="1" id="KW-0732">Signal</keyword>
<comment type="caution">
    <text evidence="4">The sequence shown here is derived from an EMBL/GenBank/DDBJ whole genome shotgun (WGS) entry which is preliminary data.</text>
</comment>
<name>A0A0B9ADP5_9SPHN</name>
<sequence length="952" mass="102337">MQHKLSASLLALAASTALASPALAQEAKPAPLSDLVAKVQIPYESFKLDNGLTVLVNTDRKAPVVAVSVWYGVGSKNEPKGKTGFAHLFEHLMFNGTENVPGDFFTPLQQVGATDVNGTTWFDRTNYFETVPTAALDMVLMMESDRMGHLLGAVTQKVLDNQRAVVQNEKRQGDNNPYGIVEYEQLENLYPSGHPYHHSTIGSMADLDSASLEDVKGWFTDHYGPNNAILVLSGDIDAATAKAKVTKWFGNIKPGPQVKPVSAPVPTLPATVAKTIKDQVATTRIYRMWAVPGLDNPDYLPLDLAASVLGGLASSRLDDALVREQKVAVAVSADAEVFAQAAQFVIKADVTPGQDPAKVAAALDAEIAKFIKDGPTQDELLRAATSATANEIRGLERTGGFNGKAPTLAEGLLYNGTPEHYRQELDRTAKMTPAEVKAALGKWLTRPAFALTVEPGERTEGGEARGGFYTNGATGMRPAYFRDPDMPAKGVPAPAVADADRSKLPAVGQLAPLDFPAIQRATLKNGIPVYFAKRSEVPTVSVRVSFDAGYAADPKSALGTESLLLSLMDEGTQKLSGSEFARERERLGANISLSATSDLTSFQVDALSPNLGASLGLLADVVRRPALAPADLERVRTQQLTAISAEMKSPQALAARVLVPTLYGSHPYAFPSSGLGDAEVVKKLTREDLLAFHARWFRPDTARIFVVGDTTLDAVVKMLDDSFGNWPSNRMARPVKDFSAAVPAQKSRVILVDRPGSPQSFIMAGKVIDAKGTDDTVALNTANDILGGNFLGRINMNLREAKGWTYGAYNGVSEPLDKVRFQVIAPVQTDRTGDSLVEIKREIDEYGSTKGVTAEELDWSTKGSARELPGMFETSAAVLDGLAKIVNYQRPDDFYETLSARYGKMTAAEVDKAFRSKINSDGMVWVVVGDAAKVKPQLDKFGLPVEEMAAPK</sequence>
<accession>A0A0B9ADP5</accession>
<gene>
    <name evidence="4" type="ORF">NJ75_00822</name>
</gene>
<dbReference type="EMBL" id="JRVC01000003">
    <property type="protein sequence ID" value="KHS48740.1"/>
    <property type="molecule type" value="Genomic_DNA"/>
</dbReference>